<dbReference type="GeneID" id="111284274"/>
<keyword evidence="8" id="KW-1185">Reference proteome</keyword>
<gene>
    <name evidence="9" type="primary">LOC111284274</name>
</gene>
<feature type="region of interest" description="Disordered" evidence="7">
    <location>
        <begin position="190"/>
        <end position="215"/>
    </location>
</feature>
<dbReference type="RefSeq" id="XP_022728726.1">
    <property type="nucleotide sequence ID" value="XM_022872991.1"/>
</dbReference>
<dbReference type="PANTHER" id="PTHR31220">
    <property type="entry name" value="HYCCIN RELATED"/>
    <property type="match status" value="1"/>
</dbReference>
<evidence type="ECO:0000256" key="4">
    <source>
        <dbReference type="ARBA" id="ARBA00022490"/>
    </source>
</evidence>
<evidence type="ECO:0000313" key="8">
    <source>
        <dbReference type="Proteomes" id="UP000515121"/>
    </source>
</evidence>
<evidence type="ECO:0000256" key="5">
    <source>
        <dbReference type="ARBA" id="ARBA00023136"/>
    </source>
</evidence>
<protein>
    <submittedName>
        <fullName evidence="9">Uncharacterized protein LOC111284274</fullName>
    </submittedName>
</protein>
<organism evidence="8 9">
    <name type="scientific">Durio zibethinus</name>
    <name type="common">Durian</name>
    <dbReference type="NCBI Taxonomy" id="66656"/>
    <lineage>
        <taxon>Eukaryota</taxon>
        <taxon>Viridiplantae</taxon>
        <taxon>Streptophyta</taxon>
        <taxon>Embryophyta</taxon>
        <taxon>Tracheophyta</taxon>
        <taxon>Spermatophyta</taxon>
        <taxon>Magnoliopsida</taxon>
        <taxon>eudicotyledons</taxon>
        <taxon>Gunneridae</taxon>
        <taxon>Pentapetalae</taxon>
        <taxon>rosids</taxon>
        <taxon>malvids</taxon>
        <taxon>Malvales</taxon>
        <taxon>Malvaceae</taxon>
        <taxon>Helicteroideae</taxon>
        <taxon>Durio</taxon>
    </lineage>
</organism>
<evidence type="ECO:0000256" key="7">
    <source>
        <dbReference type="SAM" id="MobiDB-lite"/>
    </source>
</evidence>
<evidence type="ECO:0000256" key="6">
    <source>
        <dbReference type="ARBA" id="ARBA00034482"/>
    </source>
</evidence>
<dbReference type="OrthoDB" id="18937at2759"/>
<accession>A0A6P5XLD5</accession>
<keyword evidence="3" id="KW-1003">Cell membrane</keyword>
<keyword evidence="4" id="KW-0963">Cytoplasm</keyword>
<comment type="similarity">
    <text evidence="6">Belongs to the Hyccin family.</text>
</comment>
<proteinExistence type="inferred from homology"/>
<evidence type="ECO:0000256" key="3">
    <source>
        <dbReference type="ARBA" id="ARBA00022475"/>
    </source>
</evidence>
<dbReference type="Proteomes" id="UP000515121">
    <property type="component" value="Unplaced"/>
</dbReference>
<name>A0A6P5XLD5_DURZI</name>
<reference evidence="9" key="1">
    <citation type="submission" date="2025-08" db="UniProtKB">
        <authorList>
            <consortium name="RefSeq"/>
        </authorList>
    </citation>
    <scope>IDENTIFICATION</scope>
    <source>
        <tissue evidence="9">Fruit stalk</tissue>
    </source>
</reference>
<dbReference type="PANTHER" id="PTHR31220:SF10">
    <property type="entry name" value="HYCCIN"/>
    <property type="match status" value="1"/>
</dbReference>
<evidence type="ECO:0000313" key="9">
    <source>
        <dbReference type="RefSeq" id="XP_022728726.1"/>
    </source>
</evidence>
<dbReference type="GO" id="GO:0005886">
    <property type="term" value="C:plasma membrane"/>
    <property type="evidence" value="ECO:0007669"/>
    <property type="project" value="UniProtKB-SubCell"/>
</dbReference>
<feature type="compositionally biased region" description="Basic and acidic residues" evidence="7">
    <location>
        <begin position="194"/>
        <end position="204"/>
    </location>
</feature>
<dbReference type="GO" id="GO:0072659">
    <property type="term" value="P:protein localization to plasma membrane"/>
    <property type="evidence" value="ECO:0007669"/>
    <property type="project" value="TreeGrafter"/>
</dbReference>
<dbReference type="GO" id="GO:0005829">
    <property type="term" value="C:cytosol"/>
    <property type="evidence" value="ECO:0007669"/>
    <property type="project" value="UniProtKB-SubCell"/>
</dbReference>
<evidence type="ECO:0000256" key="1">
    <source>
        <dbReference type="ARBA" id="ARBA00004236"/>
    </source>
</evidence>
<dbReference type="Pfam" id="PF09790">
    <property type="entry name" value="Hyccin"/>
    <property type="match status" value="1"/>
</dbReference>
<dbReference type="GO" id="GO:0046854">
    <property type="term" value="P:phosphatidylinositol phosphate biosynthetic process"/>
    <property type="evidence" value="ECO:0007669"/>
    <property type="project" value="TreeGrafter"/>
</dbReference>
<dbReference type="InterPro" id="IPR018619">
    <property type="entry name" value="Hyccin"/>
</dbReference>
<comment type="subcellular location">
    <subcellularLocation>
        <location evidence="1">Cell membrane</location>
    </subcellularLocation>
    <subcellularLocation>
        <location evidence="2">Cytoplasm</location>
        <location evidence="2">Cytosol</location>
    </subcellularLocation>
</comment>
<dbReference type="KEGG" id="dzi:111284274"/>
<keyword evidence="5" id="KW-0472">Membrane</keyword>
<dbReference type="AlphaFoldDB" id="A0A6P5XLD5"/>
<sequence>MALTSPLATPLVKGILDFTIKLICITLHGQLRANTFLFSPPKSPPSFSTLTLALAITTSVAGFMKPSIQWTPNANSLYRFIPIINGVYVSRIAQRKSLAGFEAIRLALYAHETTARGGQPVIVHVPDLSRPSIYHESKPFLKNISTGPNLTVMTPSLEPHGTTRSTRRAWIVGVALELYCNKISQMPAGQAGDNCKDGEVDHGKSNGSNDQIEKVKKKERRIPLPWELLQPSLRKLGHCLLGPHRSMEIFYAASSATRSFVLRLEKVALDPTITIDYTEIEMTNVTSL</sequence>
<evidence type="ECO:0000256" key="2">
    <source>
        <dbReference type="ARBA" id="ARBA00004514"/>
    </source>
</evidence>